<evidence type="ECO:0000313" key="2">
    <source>
        <dbReference type="EMBL" id="SFS70580.1"/>
    </source>
</evidence>
<dbReference type="RefSeq" id="WP_090228164.1">
    <property type="nucleotide sequence ID" value="NZ_FOZP01000007.1"/>
</dbReference>
<dbReference type="OrthoDB" id="766141at2"/>
<name>A0A1I6S132_9FLAO</name>
<keyword evidence="3" id="KW-1185">Reference proteome</keyword>
<proteinExistence type="predicted"/>
<evidence type="ECO:0008006" key="4">
    <source>
        <dbReference type="Google" id="ProtNLM"/>
    </source>
</evidence>
<gene>
    <name evidence="2" type="ORF">SAMN04488006_2715</name>
</gene>
<evidence type="ECO:0000313" key="3">
    <source>
        <dbReference type="Proteomes" id="UP000199312"/>
    </source>
</evidence>
<dbReference type="AlphaFoldDB" id="A0A1I6S132"/>
<sequence length="110" mass="12575">MFLAGKKTSELKFETPKEVLCPNCNKKNTTKVSVFGIYKHLLHIPFLSGGKFGKSVCVSCKHEYELTTMPNSIKLAYYELKETVKTPIWFYAGLIAIKTLVLIKIFSKYF</sequence>
<reference evidence="3" key="1">
    <citation type="submission" date="2016-10" db="EMBL/GenBank/DDBJ databases">
        <authorList>
            <person name="Varghese N."/>
            <person name="Submissions S."/>
        </authorList>
    </citation>
    <scope>NUCLEOTIDE SEQUENCE [LARGE SCALE GENOMIC DNA]</scope>
    <source>
        <strain evidence="3">DSM 24450</strain>
    </source>
</reference>
<keyword evidence="1" id="KW-0812">Transmembrane</keyword>
<feature type="transmembrane region" description="Helical" evidence="1">
    <location>
        <begin position="88"/>
        <end position="106"/>
    </location>
</feature>
<dbReference type="STRING" id="593133.SAMN04488006_2715"/>
<dbReference type="EMBL" id="FOZP01000007">
    <property type="protein sequence ID" value="SFS70580.1"/>
    <property type="molecule type" value="Genomic_DNA"/>
</dbReference>
<keyword evidence="1" id="KW-0472">Membrane</keyword>
<organism evidence="2 3">
    <name type="scientific">Lutibacter maritimus</name>
    <dbReference type="NCBI Taxonomy" id="593133"/>
    <lineage>
        <taxon>Bacteria</taxon>
        <taxon>Pseudomonadati</taxon>
        <taxon>Bacteroidota</taxon>
        <taxon>Flavobacteriia</taxon>
        <taxon>Flavobacteriales</taxon>
        <taxon>Flavobacteriaceae</taxon>
        <taxon>Lutibacter</taxon>
    </lineage>
</organism>
<evidence type="ECO:0000256" key="1">
    <source>
        <dbReference type="SAM" id="Phobius"/>
    </source>
</evidence>
<keyword evidence="1" id="KW-1133">Transmembrane helix</keyword>
<dbReference type="Proteomes" id="UP000199312">
    <property type="component" value="Unassembled WGS sequence"/>
</dbReference>
<protein>
    <recommendedName>
        <fullName evidence="4">Zinc-ribbon 15 domain-containing protein</fullName>
    </recommendedName>
</protein>
<accession>A0A1I6S132</accession>